<protein>
    <submittedName>
        <fullName evidence="1">Uncharacterized protein</fullName>
    </submittedName>
</protein>
<dbReference type="EMBL" id="JBHRWO010000019">
    <property type="protein sequence ID" value="MFC3494526.1"/>
    <property type="molecule type" value="Genomic_DNA"/>
</dbReference>
<accession>A0ABV7Q109</accession>
<organism evidence="1 2">
    <name type="scientific">Glycomyces rhizosphaerae</name>
    <dbReference type="NCBI Taxonomy" id="2054422"/>
    <lineage>
        <taxon>Bacteria</taxon>
        <taxon>Bacillati</taxon>
        <taxon>Actinomycetota</taxon>
        <taxon>Actinomycetes</taxon>
        <taxon>Glycomycetales</taxon>
        <taxon>Glycomycetaceae</taxon>
        <taxon>Glycomyces</taxon>
    </lineage>
</organism>
<dbReference type="RefSeq" id="WP_387978345.1">
    <property type="nucleotide sequence ID" value="NZ_JBHRWO010000019.1"/>
</dbReference>
<comment type="caution">
    <text evidence="1">The sequence shown here is derived from an EMBL/GenBank/DDBJ whole genome shotgun (WGS) entry which is preliminary data.</text>
</comment>
<evidence type="ECO:0000313" key="2">
    <source>
        <dbReference type="Proteomes" id="UP001595712"/>
    </source>
</evidence>
<dbReference type="Proteomes" id="UP001595712">
    <property type="component" value="Unassembled WGS sequence"/>
</dbReference>
<sequence>MNRLQFMATAWVDGRLLRFEPVLKQPRLRVILTGTEPQTLGSVISLDTDQAGLRVSAPLHAEWANEQHEAIIAHARRIWAEITRECDG</sequence>
<gene>
    <name evidence="1" type="ORF">ACFO8M_18725</name>
</gene>
<proteinExistence type="predicted"/>
<name>A0ABV7Q109_9ACTN</name>
<keyword evidence="2" id="KW-1185">Reference proteome</keyword>
<evidence type="ECO:0000313" key="1">
    <source>
        <dbReference type="EMBL" id="MFC3494526.1"/>
    </source>
</evidence>
<reference evidence="2" key="1">
    <citation type="journal article" date="2019" name="Int. J. Syst. Evol. Microbiol.">
        <title>The Global Catalogue of Microorganisms (GCM) 10K type strain sequencing project: providing services to taxonomists for standard genome sequencing and annotation.</title>
        <authorList>
            <consortium name="The Broad Institute Genomics Platform"/>
            <consortium name="The Broad Institute Genome Sequencing Center for Infectious Disease"/>
            <person name="Wu L."/>
            <person name="Ma J."/>
        </authorList>
    </citation>
    <scope>NUCLEOTIDE SEQUENCE [LARGE SCALE GENOMIC DNA]</scope>
    <source>
        <strain evidence="2">CGMCC 4.7396</strain>
    </source>
</reference>